<dbReference type="GO" id="GO:0016627">
    <property type="term" value="F:oxidoreductase activity, acting on the CH-CH group of donors"/>
    <property type="evidence" value="ECO:0007669"/>
    <property type="project" value="TreeGrafter"/>
</dbReference>
<dbReference type="PANTHER" id="PTHR35176:SF6">
    <property type="entry name" value="HEME OXYGENASE HI_0854-RELATED"/>
    <property type="match status" value="1"/>
</dbReference>
<dbReference type="EMBL" id="JAAGUZ010000003">
    <property type="protein sequence ID" value="NEW43222.1"/>
    <property type="molecule type" value="Genomic_DNA"/>
</dbReference>
<dbReference type="Gene3D" id="2.30.110.10">
    <property type="entry name" value="Electron Transport, Fmn-binding Protein, Chain A"/>
    <property type="match status" value="1"/>
</dbReference>
<dbReference type="GO" id="GO:0070967">
    <property type="term" value="F:coenzyme F420 binding"/>
    <property type="evidence" value="ECO:0007669"/>
    <property type="project" value="TreeGrafter"/>
</dbReference>
<dbReference type="Proteomes" id="UP000470876">
    <property type="component" value="Unassembled WGS sequence"/>
</dbReference>
<evidence type="ECO:0000313" key="3">
    <source>
        <dbReference type="EMBL" id="NEW43222.1"/>
    </source>
</evidence>
<comment type="caution">
    <text evidence="3">The sequence shown here is derived from an EMBL/GenBank/DDBJ whole genome shotgun (WGS) entry which is preliminary data.</text>
</comment>
<reference evidence="5 6" key="1">
    <citation type="submission" date="2020-01" db="EMBL/GenBank/DDBJ databases">
        <title>Genetics and antimicrobial susceptibilities of Nocardia species isolated from the soil; a comparison with species isolated from humans.</title>
        <authorList>
            <person name="Carrasco G."/>
            <person name="Monzon S."/>
            <person name="Sansegundo M."/>
            <person name="Garcia E."/>
            <person name="Garrido N."/>
            <person name="Medina M.J."/>
            <person name="Villalon P."/>
            <person name="Ramirez-Arocha A.C."/>
            <person name="Jimenez P."/>
            <person name="Cuesta I."/>
            <person name="Valdezate S."/>
        </authorList>
    </citation>
    <scope>NUCLEOTIDE SEQUENCE [LARGE SCALE GENOMIC DNA]</scope>
    <source>
        <strain evidence="3 5">CNM20110639</strain>
        <strain evidence="4 6">CNM20110649</strain>
    </source>
</reference>
<proteinExistence type="predicted"/>
<dbReference type="NCBIfam" id="TIGR03618">
    <property type="entry name" value="Rv1155_F420"/>
    <property type="match status" value="1"/>
</dbReference>
<evidence type="ECO:0000259" key="2">
    <source>
        <dbReference type="Pfam" id="PF01243"/>
    </source>
</evidence>
<evidence type="ECO:0000256" key="1">
    <source>
        <dbReference type="ARBA" id="ARBA00023002"/>
    </source>
</evidence>
<accession>A0A6P1D4W1</accession>
<dbReference type="InterPro" id="IPR012349">
    <property type="entry name" value="Split_barrel_FMN-bd"/>
</dbReference>
<dbReference type="EMBL" id="JAAGUX010000003">
    <property type="protein sequence ID" value="NEW54534.1"/>
    <property type="molecule type" value="Genomic_DNA"/>
</dbReference>
<dbReference type="AlphaFoldDB" id="A0A6P1D4W1"/>
<evidence type="ECO:0000313" key="5">
    <source>
        <dbReference type="Proteomes" id="UP000468928"/>
    </source>
</evidence>
<dbReference type="Proteomes" id="UP000468928">
    <property type="component" value="Unassembled WGS sequence"/>
</dbReference>
<gene>
    <name evidence="3" type="ORF">GV789_01915</name>
    <name evidence="4" type="ORF">GV794_02480</name>
</gene>
<feature type="domain" description="Pyridoxamine 5'-phosphate oxidase N-terminal" evidence="2">
    <location>
        <begin position="30"/>
        <end position="146"/>
    </location>
</feature>
<evidence type="ECO:0000313" key="4">
    <source>
        <dbReference type="EMBL" id="NEW54534.1"/>
    </source>
</evidence>
<protein>
    <submittedName>
        <fullName evidence="3">PPOX class F420-dependent oxidoreductase</fullName>
    </submittedName>
</protein>
<organism evidence="3 5">
    <name type="scientific">Nocardia cyriacigeorgica</name>
    <dbReference type="NCBI Taxonomy" id="135487"/>
    <lineage>
        <taxon>Bacteria</taxon>
        <taxon>Bacillati</taxon>
        <taxon>Actinomycetota</taxon>
        <taxon>Actinomycetes</taxon>
        <taxon>Mycobacteriales</taxon>
        <taxon>Nocardiaceae</taxon>
        <taxon>Nocardia</taxon>
    </lineage>
</organism>
<evidence type="ECO:0000313" key="6">
    <source>
        <dbReference type="Proteomes" id="UP000470876"/>
    </source>
</evidence>
<dbReference type="SUPFAM" id="SSF50475">
    <property type="entry name" value="FMN-binding split barrel"/>
    <property type="match status" value="1"/>
</dbReference>
<name>A0A6P1D4W1_9NOCA</name>
<dbReference type="GO" id="GO:0005829">
    <property type="term" value="C:cytosol"/>
    <property type="evidence" value="ECO:0007669"/>
    <property type="project" value="TreeGrafter"/>
</dbReference>
<dbReference type="PANTHER" id="PTHR35176">
    <property type="entry name" value="HEME OXYGENASE HI_0854-RELATED"/>
    <property type="match status" value="1"/>
</dbReference>
<sequence>MPWDRPALACDVSTTTATLSEDLKTYLDEERVYATIATVGKDGHPHLTVVWIMREGDDLLFSTTVDRVQGRNLARDPRVTVMINPPDRPYIYAEIKGSTTVTPDPERALPDKLSHKYTGKPYREFNPASVQDGDRIIVRVTPHKVTGRF</sequence>
<dbReference type="Pfam" id="PF01243">
    <property type="entry name" value="PNPOx_N"/>
    <property type="match status" value="1"/>
</dbReference>
<keyword evidence="1" id="KW-0560">Oxidoreductase</keyword>
<dbReference type="InterPro" id="IPR052019">
    <property type="entry name" value="F420H2_bilvrd_red/Heme_oxyg"/>
</dbReference>
<dbReference type="InterPro" id="IPR011576">
    <property type="entry name" value="Pyridox_Oxase_N"/>
</dbReference>
<keyword evidence="6" id="KW-1185">Reference proteome</keyword>
<dbReference type="InterPro" id="IPR019920">
    <property type="entry name" value="F420-binding_dom_put"/>
</dbReference>